<dbReference type="GO" id="GO:0005634">
    <property type="term" value="C:nucleus"/>
    <property type="evidence" value="ECO:0007669"/>
    <property type="project" value="UniProtKB-SubCell"/>
</dbReference>
<dbReference type="OrthoDB" id="534063at2759"/>
<dbReference type="AlphaFoldDB" id="A0A9P0B4P9"/>
<evidence type="ECO:0000256" key="2">
    <source>
        <dbReference type="ARBA" id="ARBA00022473"/>
    </source>
</evidence>
<comment type="subcellular location">
    <subcellularLocation>
        <location evidence="1">Nucleus</location>
    </subcellularLocation>
</comment>
<protein>
    <recommendedName>
        <fullName evidence="8">Protein downstream neighbor of son homolog</fullName>
    </recommendedName>
</protein>
<name>A0A9P0B4P9_BRAAE</name>
<dbReference type="PANTHER" id="PTHR12972">
    <property type="entry name" value="DOWNSTREAM NEIGHBOR OF SON"/>
    <property type="match status" value="1"/>
</dbReference>
<dbReference type="PANTHER" id="PTHR12972:SF0">
    <property type="entry name" value="PROTEIN DOWNSTREAM NEIGHBOR OF SON"/>
    <property type="match status" value="1"/>
</dbReference>
<evidence type="ECO:0000256" key="1">
    <source>
        <dbReference type="ARBA" id="ARBA00004123"/>
    </source>
</evidence>
<dbReference type="GO" id="GO:0033260">
    <property type="term" value="P:nuclear DNA replication"/>
    <property type="evidence" value="ECO:0007669"/>
    <property type="project" value="TreeGrafter"/>
</dbReference>
<reference evidence="6" key="1">
    <citation type="submission" date="2021-12" db="EMBL/GenBank/DDBJ databases">
        <authorList>
            <person name="King R."/>
        </authorList>
    </citation>
    <scope>NUCLEOTIDE SEQUENCE</scope>
</reference>
<organism evidence="6 7">
    <name type="scientific">Brassicogethes aeneus</name>
    <name type="common">Rape pollen beetle</name>
    <name type="synonym">Meligethes aeneus</name>
    <dbReference type="NCBI Taxonomy" id="1431903"/>
    <lineage>
        <taxon>Eukaryota</taxon>
        <taxon>Metazoa</taxon>
        <taxon>Ecdysozoa</taxon>
        <taxon>Arthropoda</taxon>
        <taxon>Hexapoda</taxon>
        <taxon>Insecta</taxon>
        <taxon>Pterygota</taxon>
        <taxon>Neoptera</taxon>
        <taxon>Endopterygota</taxon>
        <taxon>Coleoptera</taxon>
        <taxon>Polyphaga</taxon>
        <taxon>Cucujiformia</taxon>
        <taxon>Nitidulidae</taxon>
        <taxon>Meligethinae</taxon>
        <taxon>Brassicogethes</taxon>
    </lineage>
</organism>
<gene>
    <name evidence="6" type="ORF">MELIAE_LOCUS5843</name>
</gene>
<keyword evidence="7" id="KW-1185">Reference proteome</keyword>
<sequence>MPESPEKTAPKWHHPAEVMKLHKLKQKKKQLQARIAGNVTKTPDVKTKEAFEDVFCARKRKNPFLSGGENKKNRIEPTAVLEESADQTLFKLLNQNAPNNITTESFTSFNNILDKINAKEKEENVEIVKAQGESWLPIDWGLKSKARLLSEKPFPWNQKLKISEEASGVTGFTRCLDTNCETQLDTSPNARFHQCCLFWQQPSLPWVNLFPRTVPRASAAGASLACNSVIRDSLQAAWSDSLRSLFQLIRTRQCPYFYACANSFTVLFRAAGICGHSEVHALVTPTTRGFRYMLKQEDIEFTMPLKKKRTSDVGYETQDSEESVKNIDEEEEATPDEQWMKSMGINAEDIKQINYTQAKILHKTECEVDNSDQSLILIEGVEVHAFYNFLINCKSTTATTGPLAGIPPTLLAPVAYHGATLTSLKVRENKVHVDDADYYSLDLSGPILPSTIHNLFAINPPEHSITISFNNIASTNSFSKLSLDDTENKLPEGNAVFIKENLADCGLNDKVLEHFAKPDNKHITNVDCIKYISDNKTYTWT</sequence>
<evidence type="ECO:0000256" key="3">
    <source>
        <dbReference type="ARBA" id="ARBA00023242"/>
    </source>
</evidence>
<dbReference type="Proteomes" id="UP001154078">
    <property type="component" value="Chromosome 3"/>
</dbReference>
<evidence type="ECO:0000313" key="6">
    <source>
        <dbReference type="EMBL" id="CAH0553968.1"/>
    </source>
</evidence>
<comment type="similarity">
    <text evidence="4">Belongs to the DONSON family.</text>
</comment>
<keyword evidence="2" id="KW-0217">Developmental protein</keyword>
<accession>A0A9P0B4P9</accession>
<dbReference type="PRINTS" id="PR02064">
    <property type="entry name" value="DONSON"/>
</dbReference>
<evidence type="ECO:0000256" key="5">
    <source>
        <dbReference type="SAM" id="MobiDB-lite"/>
    </source>
</evidence>
<dbReference type="InterPro" id="IPR024861">
    <property type="entry name" value="Donson"/>
</dbReference>
<feature type="region of interest" description="Disordered" evidence="5">
    <location>
        <begin position="313"/>
        <end position="335"/>
    </location>
</feature>
<evidence type="ECO:0000313" key="7">
    <source>
        <dbReference type="Proteomes" id="UP001154078"/>
    </source>
</evidence>
<evidence type="ECO:0000256" key="4">
    <source>
        <dbReference type="ARBA" id="ARBA00025806"/>
    </source>
</evidence>
<evidence type="ECO:0008006" key="8">
    <source>
        <dbReference type="Google" id="ProtNLM"/>
    </source>
</evidence>
<proteinExistence type="inferred from homology"/>
<keyword evidence="3" id="KW-0539">Nucleus</keyword>
<dbReference type="EMBL" id="OV121134">
    <property type="protein sequence ID" value="CAH0553968.1"/>
    <property type="molecule type" value="Genomic_DNA"/>
</dbReference>